<dbReference type="EMBL" id="GBXM01063308">
    <property type="protein sequence ID" value="JAH45269.1"/>
    <property type="molecule type" value="Transcribed_RNA"/>
</dbReference>
<accession>A0A0E9SVA4</accession>
<dbReference type="AlphaFoldDB" id="A0A0E9SVA4"/>
<reference evidence="1" key="2">
    <citation type="journal article" date="2015" name="Fish Shellfish Immunol.">
        <title>Early steps in the European eel (Anguilla anguilla)-Vibrio vulnificus interaction in the gills: Role of the RtxA13 toxin.</title>
        <authorList>
            <person name="Callol A."/>
            <person name="Pajuelo D."/>
            <person name="Ebbesson L."/>
            <person name="Teles M."/>
            <person name="MacKenzie S."/>
            <person name="Amaro C."/>
        </authorList>
    </citation>
    <scope>NUCLEOTIDE SEQUENCE</scope>
</reference>
<organism evidence="1">
    <name type="scientific">Anguilla anguilla</name>
    <name type="common">European freshwater eel</name>
    <name type="synonym">Muraena anguilla</name>
    <dbReference type="NCBI Taxonomy" id="7936"/>
    <lineage>
        <taxon>Eukaryota</taxon>
        <taxon>Metazoa</taxon>
        <taxon>Chordata</taxon>
        <taxon>Craniata</taxon>
        <taxon>Vertebrata</taxon>
        <taxon>Euteleostomi</taxon>
        <taxon>Actinopterygii</taxon>
        <taxon>Neopterygii</taxon>
        <taxon>Teleostei</taxon>
        <taxon>Anguilliformes</taxon>
        <taxon>Anguillidae</taxon>
        <taxon>Anguilla</taxon>
    </lineage>
</organism>
<evidence type="ECO:0000313" key="1">
    <source>
        <dbReference type="EMBL" id="JAH45269.1"/>
    </source>
</evidence>
<reference evidence="1" key="1">
    <citation type="submission" date="2014-11" db="EMBL/GenBank/DDBJ databases">
        <authorList>
            <person name="Amaro Gonzalez C."/>
        </authorList>
    </citation>
    <scope>NUCLEOTIDE SEQUENCE</scope>
</reference>
<proteinExistence type="predicted"/>
<name>A0A0E9SVA4_ANGAN</name>
<sequence>MHSGDEYQRLLISFCSPELASYMSHTGLLLRPEQRL</sequence>
<protein>
    <submittedName>
        <fullName evidence="1">Uncharacterized protein</fullName>
    </submittedName>
</protein>